<dbReference type="GO" id="GO:0003700">
    <property type="term" value="F:DNA-binding transcription factor activity"/>
    <property type="evidence" value="ECO:0007669"/>
    <property type="project" value="InterPro"/>
</dbReference>
<dbReference type="CDD" id="cd03137">
    <property type="entry name" value="GATase1_AraC_1"/>
    <property type="match status" value="1"/>
</dbReference>
<dbReference type="GO" id="GO:0043565">
    <property type="term" value="F:sequence-specific DNA binding"/>
    <property type="evidence" value="ECO:0007669"/>
    <property type="project" value="InterPro"/>
</dbReference>
<dbReference type="InterPro" id="IPR052158">
    <property type="entry name" value="INH-QAR"/>
</dbReference>
<feature type="domain" description="HTH araC/xylS-type" evidence="3">
    <location>
        <begin position="215"/>
        <end position="312"/>
    </location>
</feature>
<name>A0A285HFP6_9ACTN</name>
<organism evidence="4 5">
    <name type="scientific">Paractinoplanes atraurantiacus</name>
    <dbReference type="NCBI Taxonomy" id="1036182"/>
    <lineage>
        <taxon>Bacteria</taxon>
        <taxon>Bacillati</taxon>
        <taxon>Actinomycetota</taxon>
        <taxon>Actinomycetes</taxon>
        <taxon>Micromonosporales</taxon>
        <taxon>Micromonosporaceae</taxon>
        <taxon>Paractinoplanes</taxon>
    </lineage>
</organism>
<dbReference type="Proteomes" id="UP000219612">
    <property type="component" value="Unassembled WGS sequence"/>
</dbReference>
<dbReference type="SMART" id="SM00342">
    <property type="entry name" value="HTH_ARAC"/>
    <property type="match status" value="1"/>
</dbReference>
<dbReference type="Pfam" id="PF12833">
    <property type="entry name" value="HTH_18"/>
    <property type="match status" value="1"/>
</dbReference>
<protein>
    <submittedName>
        <fullName evidence="4">Transcriptional regulator GlxA family, contains an amidase domain and an AraC-type DNA-binding HTH domain</fullName>
    </submittedName>
</protein>
<evidence type="ECO:0000259" key="3">
    <source>
        <dbReference type="PROSITE" id="PS01124"/>
    </source>
</evidence>
<dbReference type="AlphaFoldDB" id="A0A285HFP6"/>
<sequence length="330" mass="35365">MCYQETVHRVAILVYDGVTLLDVAGPAEVFKEANRFGAEYLISLVSPDGAGVVPNLGFRMAVDGPPGPPADTLLVPGSDLFPRTPVPAALAGAARGQEAKRVASICTGAFILAAAGLLDGKRATTHWRVAHELAARCPSCRVEPDAIYVRDGATYTSAGVTAGIDLALALVEEDHGPDMAREVARMLVVYMQRAGGQSQFSAPLQGPAPRSPALRKITDLVTADPRGDHSLDALARHLNVSTRQLTRIFHDELSTTPARYVETIRFDLARALLDQGHTATQAAAQAGFPSYESMRRVFARTLSISPAAYQRRFRTTKKAHLEKPPPSPVP</sequence>
<keyword evidence="5" id="KW-1185">Reference proteome</keyword>
<keyword evidence="1" id="KW-0805">Transcription regulation</keyword>
<gene>
    <name evidence="4" type="ORF">SAMN05421748_104274</name>
</gene>
<dbReference type="InterPro" id="IPR018060">
    <property type="entry name" value="HTH_AraC"/>
</dbReference>
<proteinExistence type="predicted"/>
<evidence type="ECO:0000256" key="1">
    <source>
        <dbReference type="ARBA" id="ARBA00023015"/>
    </source>
</evidence>
<accession>A0A285HFP6</accession>
<evidence type="ECO:0000256" key="2">
    <source>
        <dbReference type="ARBA" id="ARBA00023163"/>
    </source>
</evidence>
<dbReference type="Gene3D" id="1.10.10.60">
    <property type="entry name" value="Homeodomain-like"/>
    <property type="match status" value="1"/>
</dbReference>
<reference evidence="5" key="1">
    <citation type="submission" date="2017-09" db="EMBL/GenBank/DDBJ databases">
        <authorList>
            <person name="Varghese N."/>
            <person name="Submissions S."/>
        </authorList>
    </citation>
    <scope>NUCLEOTIDE SEQUENCE [LARGE SCALE GENOMIC DNA]</scope>
    <source>
        <strain evidence="5">CGMCC 4.6857</strain>
    </source>
</reference>
<dbReference type="SUPFAM" id="SSF52317">
    <property type="entry name" value="Class I glutamine amidotransferase-like"/>
    <property type="match status" value="1"/>
</dbReference>
<keyword evidence="4" id="KW-0238">DNA-binding</keyword>
<dbReference type="PANTHER" id="PTHR43130">
    <property type="entry name" value="ARAC-FAMILY TRANSCRIPTIONAL REGULATOR"/>
    <property type="match status" value="1"/>
</dbReference>
<dbReference type="InterPro" id="IPR009057">
    <property type="entry name" value="Homeodomain-like_sf"/>
</dbReference>
<dbReference type="EMBL" id="OBDY01000004">
    <property type="protein sequence ID" value="SNY34413.1"/>
    <property type="molecule type" value="Genomic_DNA"/>
</dbReference>
<evidence type="ECO:0000313" key="4">
    <source>
        <dbReference type="EMBL" id="SNY34413.1"/>
    </source>
</evidence>
<dbReference type="InterPro" id="IPR029062">
    <property type="entry name" value="Class_I_gatase-like"/>
</dbReference>
<keyword evidence="2" id="KW-0804">Transcription</keyword>
<dbReference type="Gene3D" id="3.40.50.880">
    <property type="match status" value="1"/>
</dbReference>
<dbReference type="PROSITE" id="PS01124">
    <property type="entry name" value="HTH_ARAC_FAMILY_2"/>
    <property type="match status" value="1"/>
</dbReference>
<dbReference type="InterPro" id="IPR002818">
    <property type="entry name" value="DJ-1/PfpI"/>
</dbReference>
<dbReference type="PANTHER" id="PTHR43130:SF3">
    <property type="entry name" value="HTH-TYPE TRANSCRIPTIONAL REGULATOR RV1931C"/>
    <property type="match status" value="1"/>
</dbReference>
<dbReference type="Pfam" id="PF01965">
    <property type="entry name" value="DJ-1_PfpI"/>
    <property type="match status" value="1"/>
</dbReference>
<dbReference type="SUPFAM" id="SSF46689">
    <property type="entry name" value="Homeodomain-like"/>
    <property type="match status" value="2"/>
</dbReference>
<evidence type="ECO:0000313" key="5">
    <source>
        <dbReference type="Proteomes" id="UP000219612"/>
    </source>
</evidence>